<proteinExistence type="predicted"/>
<name>A0A840DJH2_9MICO</name>
<dbReference type="Proteomes" id="UP000571183">
    <property type="component" value="Unassembled WGS sequence"/>
</dbReference>
<dbReference type="AlphaFoldDB" id="A0A840DJH2"/>
<dbReference type="RefSeq" id="WP_183304658.1">
    <property type="nucleotide sequence ID" value="NZ_JACIFD010000008.1"/>
</dbReference>
<organism evidence="1 2">
    <name type="scientific">Canibacter oris</name>
    <dbReference type="NCBI Taxonomy" id="1365628"/>
    <lineage>
        <taxon>Bacteria</taxon>
        <taxon>Bacillati</taxon>
        <taxon>Actinomycetota</taxon>
        <taxon>Actinomycetes</taxon>
        <taxon>Micrococcales</taxon>
        <taxon>Microbacteriaceae</taxon>
        <taxon>Canibacter</taxon>
    </lineage>
</organism>
<gene>
    <name evidence="1" type="ORF">F5897_000944</name>
</gene>
<protein>
    <submittedName>
        <fullName evidence="1">Uncharacterized protein</fullName>
    </submittedName>
</protein>
<comment type="caution">
    <text evidence="1">The sequence shown here is derived from an EMBL/GenBank/DDBJ whole genome shotgun (WGS) entry which is preliminary data.</text>
</comment>
<evidence type="ECO:0000313" key="2">
    <source>
        <dbReference type="Proteomes" id="UP000571183"/>
    </source>
</evidence>
<accession>A0A840DJH2</accession>
<dbReference type="EMBL" id="JACIFD010000008">
    <property type="protein sequence ID" value="MBB4071632.1"/>
    <property type="molecule type" value="Genomic_DNA"/>
</dbReference>
<reference evidence="1" key="1">
    <citation type="submission" date="2020-08" db="EMBL/GenBank/DDBJ databases">
        <title>Sequencing the genomes of 1000 actinobacteria strains.</title>
        <authorList>
            <person name="Klenk H.-P."/>
        </authorList>
    </citation>
    <scope>NUCLEOTIDE SEQUENCE [LARGE SCALE GENOMIC DNA]</scope>
    <source>
        <strain evidence="1">DSM 27064</strain>
    </source>
</reference>
<evidence type="ECO:0000313" key="1">
    <source>
        <dbReference type="EMBL" id="MBB4071632.1"/>
    </source>
</evidence>
<sequence length="221" mass="23614">MSIWDNLIGRINNMQEALAAKPEFRWGVVVSASPLAVQLDGDSQPLAGVPANTAGTLSVGVRVLCLLQHRKVTVVSKAGGLVAASPAEIAAGTASDKYVSPAGFAAGVRQQPNSLLWSGALMMSAGHRAQLSQPVSAQANGIVLIWGRIDGGRTYEFDFQTHFIPKGFLAGVASREFTFPVIVGDALGRKVFYVYNDRIEGHQLSGQPGNNYWVLRYVYGI</sequence>
<keyword evidence="2" id="KW-1185">Reference proteome</keyword>